<feature type="binding site" evidence="6">
    <location>
        <position position="183"/>
    </location>
    <ligand>
        <name>S-adenosyl-L-methionine</name>
        <dbReference type="ChEBI" id="CHEBI:59789"/>
    </ligand>
</feature>
<feature type="binding site" evidence="6">
    <location>
        <position position="160"/>
    </location>
    <ligand>
        <name>S-adenosyl-L-methionine</name>
        <dbReference type="ChEBI" id="CHEBI:59789"/>
    </ligand>
</feature>
<evidence type="ECO:0000256" key="2">
    <source>
        <dbReference type="ARBA" id="ARBA00022490"/>
    </source>
</evidence>
<dbReference type="PANTHER" id="PTHR43648:SF1">
    <property type="entry name" value="ELECTRON TRANSFER FLAVOPROTEIN BETA SUBUNIT LYSINE METHYLTRANSFERASE"/>
    <property type="match status" value="1"/>
</dbReference>
<reference evidence="7 8" key="1">
    <citation type="journal article" date="2015" name="J. Microbiol.">
        <title>Sphingosinicella ginsenosidimutans sp. nov., with ginsenoside converting activity.</title>
        <authorList>
            <person name="Kim J.K."/>
            <person name="Kang M.S."/>
            <person name="Park S.C."/>
            <person name="Kim K.M."/>
            <person name="Choi K."/>
            <person name="Yoon M.H."/>
            <person name="Im W.T."/>
        </authorList>
    </citation>
    <scope>NUCLEOTIDE SEQUENCE [LARGE SCALE GENOMIC DNA]</scope>
    <source>
        <strain evidence="7 8">BS-11</strain>
    </source>
</reference>
<feature type="binding site" evidence="6">
    <location>
        <position position="136"/>
    </location>
    <ligand>
        <name>S-adenosyl-L-methionine</name>
        <dbReference type="ChEBI" id="CHEBI:59789"/>
    </ligand>
</feature>
<comment type="caution">
    <text evidence="7">The sequence shown here is derived from an EMBL/GenBank/DDBJ whole genome shotgun (WGS) entry which is preliminary data.</text>
</comment>
<evidence type="ECO:0000313" key="7">
    <source>
        <dbReference type="EMBL" id="TXC62879.1"/>
    </source>
</evidence>
<protein>
    <recommendedName>
        <fullName evidence="6">Ribosomal protein L11 methyltransferase</fullName>
        <shortName evidence="6">L11 Mtase</shortName>
        <ecNumber evidence="6">2.1.1.-</ecNumber>
    </recommendedName>
</protein>
<comment type="subcellular location">
    <subcellularLocation>
        <location evidence="6">Cytoplasm</location>
    </subcellularLocation>
</comment>
<dbReference type="PANTHER" id="PTHR43648">
    <property type="entry name" value="ELECTRON TRANSFER FLAVOPROTEIN BETA SUBUNIT LYSINE METHYLTRANSFERASE"/>
    <property type="match status" value="1"/>
</dbReference>
<evidence type="ECO:0000256" key="1">
    <source>
        <dbReference type="ARBA" id="ARBA00009741"/>
    </source>
</evidence>
<dbReference type="CDD" id="cd02440">
    <property type="entry name" value="AdoMet_MTases"/>
    <property type="match status" value="1"/>
</dbReference>
<keyword evidence="5 6" id="KW-0949">S-adenosyl-L-methionine</keyword>
<comment type="catalytic activity">
    <reaction evidence="6">
        <text>L-lysyl-[protein] + 3 S-adenosyl-L-methionine = N(6),N(6),N(6)-trimethyl-L-lysyl-[protein] + 3 S-adenosyl-L-homocysteine + 3 H(+)</text>
        <dbReference type="Rhea" id="RHEA:54192"/>
        <dbReference type="Rhea" id="RHEA-COMP:9752"/>
        <dbReference type="Rhea" id="RHEA-COMP:13826"/>
        <dbReference type="ChEBI" id="CHEBI:15378"/>
        <dbReference type="ChEBI" id="CHEBI:29969"/>
        <dbReference type="ChEBI" id="CHEBI:57856"/>
        <dbReference type="ChEBI" id="CHEBI:59789"/>
        <dbReference type="ChEBI" id="CHEBI:61961"/>
    </reaction>
</comment>
<dbReference type="GO" id="GO:0005737">
    <property type="term" value="C:cytoplasm"/>
    <property type="evidence" value="ECO:0007669"/>
    <property type="project" value="UniProtKB-SubCell"/>
</dbReference>
<sequence>MSWKVTLPCTRTEAEALKGDIVAFAALDFPPALMTSEPDPAQPDAWRLDAYFEAEPSPADIATLRALVPSAGRAKAAVERLPDEDWLTLSQAGLEPIRAGRFFVHTPAHRDEVPAGAIAFEIDAGRAFGTGQHETTTGCLVALDRLKREGAVFANVADIGTGTGLLAFAAMRLWPAARAIASDIDPVAIEVAAENAAINRVPIGRGPGRLALAVAAGLDHRALAARAPYDLIVANILAGPLIDLAPAFAAALAPGGRLILAGLLESQKARVLAACRRRGFDPSFEIMRGDWPTLVLRRRARR</sequence>
<dbReference type="RefSeq" id="WP_147042266.1">
    <property type="nucleotide sequence ID" value="NZ_BAABIR010000002.1"/>
</dbReference>
<dbReference type="InterPro" id="IPR050078">
    <property type="entry name" value="Ribosomal_L11_MeTrfase_PrmA"/>
</dbReference>
<proteinExistence type="inferred from homology"/>
<comment type="function">
    <text evidence="6">Methylates ribosomal protein L11.</text>
</comment>
<dbReference type="InterPro" id="IPR004498">
    <property type="entry name" value="Ribosomal_PrmA_MeTrfase"/>
</dbReference>
<name>A0A5C6TRP8_9SPHN</name>
<dbReference type="Proteomes" id="UP000321249">
    <property type="component" value="Unassembled WGS sequence"/>
</dbReference>
<evidence type="ECO:0000256" key="6">
    <source>
        <dbReference type="HAMAP-Rule" id="MF_00735"/>
    </source>
</evidence>
<feature type="binding site" evidence="6">
    <location>
        <position position="235"/>
    </location>
    <ligand>
        <name>S-adenosyl-L-methionine</name>
        <dbReference type="ChEBI" id="CHEBI:59789"/>
    </ligand>
</feature>
<dbReference type="SUPFAM" id="SSF53335">
    <property type="entry name" value="S-adenosyl-L-methionine-dependent methyltransferases"/>
    <property type="match status" value="1"/>
</dbReference>
<dbReference type="GO" id="GO:0005840">
    <property type="term" value="C:ribosome"/>
    <property type="evidence" value="ECO:0007669"/>
    <property type="project" value="UniProtKB-KW"/>
</dbReference>
<evidence type="ECO:0000256" key="3">
    <source>
        <dbReference type="ARBA" id="ARBA00022603"/>
    </source>
</evidence>
<dbReference type="OrthoDB" id="9785995at2"/>
<organism evidence="7 8">
    <name type="scientific">Allosphingosinicella ginsenosidimutans</name>
    <dbReference type="NCBI Taxonomy" id="1176539"/>
    <lineage>
        <taxon>Bacteria</taxon>
        <taxon>Pseudomonadati</taxon>
        <taxon>Pseudomonadota</taxon>
        <taxon>Alphaproteobacteria</taxon>
        <taxon>Sphingomonadales</taxon>
        <taxon>Sphingomonadaceae</taxon>
        <taxon>Allosphingosinicella</taxon>
    </lineage>
</organism>
<keyword evidence="2 6" id="KW-0963">Cytoplasm</keyword>
<dbReference type="Pfam" id="PF06325">
    <property type="entry name" value="PrmA"/>
    <property type="match status" value="1"/>
</dbReference>
<dbReference type="AlphaFoldDB" id="A0A5C6TRP8"/>
<dbReference type="Gene3D" id="3.40.50.150">
    <property type="entry name" value="Vaccinia Virus protein VP39"/>
    <property type="match status" value="1"/>
</dbReference>
<comment type="similarity">
    <text evidence="1 6">Belongs to the methyltransferase superfamily. PrmA family.</text>
</comment>
<dbReference type="GO" id="GO:0032259">
    <property type="term" value="P:methylation"/>
    <property type="evidence" value="ECO:0007669"/>
    <property type="project" value="UniProtKB-KW"/>
</dbReference>
<dbReference type="InterPro" id="IPR029063">
    <property type="entry name" value="SAM-dependent_MTases_sf"/>
</dbReference>
<evidence type="ECO:0000256" key="4">
    <source>
        <dbReference type="ARBA" id="ARBA00022679"/>
    </source>
</evidence>
<keyword evidence="3 6" id="KW-0489">Methyltransferase</keyword>
<accession>A0A5C6TRP8</accession>
<dbReference type="GO" id="GO:0016279">
    <property type="term" value="F:protein-lysine N-methyltransferase activity"/>
    <property type="evidence" value="ECO:0007669"/>
    <property type="project" value="RHEA"/>
</dbReference>
<evidence type="ECO:0000256" key="5">
    <source>
        <dbReference type="ARBA" id="ARBA00022691"/>
    </source>
</evidence>
<dbReference type="EMBL" id="VOQQ01000001">
    <property type="protein sequence ID" value="TXC62879.1"/>
    <property type="molecule type" value="Genomic_DNA"/>
</dbReference>
<gene>
    <name evidence="6" type="primary">prmA</name>
    <name evidence="7" type="ORF">FRZ32_03875</name>
</gene>
<dbReference type="EC" id="2.1.1.-" evidence="6"/>
<keyword evidence="7" id="KW-0687">Ribonucleoprotein</keyword>
<keyword evidence="7" id="KW-0689">Ribosomal protein</keyword>
<keyword evidence="4 6" id="KW-0808">Transferase</keyword>
<dbReference type="HAMAP" id="MF_00735">
    <property type="entry name" value="Methyltr_PrmA"/>
    <property type="match status" value="1"/>
</dbReference>
<evidence type="ECO:0000313" key="8">
    <source>
        <dbReference type="Proteomes" id="UP000321249"/>
    </source>
</evidence>
<keyword evidence="8" id="KW-1185">Reference proteome</keyword>